<dbReference type="GO" id="GO:0046856">
    <property type="term" value="P:phosphatidylinositol dephosphorylation"/>
    <property type="evidence" value="ECO:0007669"/>
    <property type="project" value="TreeGrafter"/>
</dbReference>
<evidence type="ECO:0000259" key="2">
    <source>
        <dbReference type="PROSITE" id="PS51339"/>
    </source>
</evidence>
<comment type="caution">
    <text evidence="3">The sequence shown here is derived from an EMBL/GenBank/DDBJ whole genome shotgun (WGS) entry which is preliminary data.</text>
</comment>
<dbReference type="Pfam" id="PF06602">
    <property type="entry name" value="Myotub-related"/>
    <property type="match status" value="1"/>
</dbReference>
<reference evidence="3 4" key="1">
    <citation type="journal article" date="2018" name="Gigascience">
        <title>Genomes of trombidid mites reveal novel predicted allergens and laterally-transferred genes associated with secondary metabolism.</title>
        <authorList>
            <person name="Dong X."/>
            <person name="Chaisiri K."/>
            <person name="Xia D."/>
            <person name="Armstrong S.D."/>
            <person name="Fang Y."/>
            <person name="Donnelly M.J."/>
            <person name="Kadowaki T."/>
            <person name="McGarry J.W."/>
            <person name="Darby A.C."/>
            <person name="Makepeace B.L."/>
        </authorList>
    </citation>
    <scope>NUCLEOTIDE SEQUENCE [LARGE SCALE GENOMIC DNA]</scope>
    <source>
        <strain evidence="3">UoL-UT</strain>
    </source>
</reference>
<dbReference type="InterPro" id="IPR010569">
    <property type="entry name" value="Myotubularin-like_Pase_dom"/>
</dbReference>
<comment type="similarity">
    <text evidence="1">Belongs to the protein-tyrosine phosphatase family. Non-receptor class myotubularin subfamily.</text>
</comment>
<sequence length="612" mass="71053">MDNSNGESSFVALRKFSMSPVRNRDSYHIANKDQVDFGMGRLSFSKPILPPTTTLTFRPNEFILVQPIEGVIRYHLNTNRTKGTVGQLILTCVRLKFITYPQPENGDKTSELESSLQLPPFNNHWQSEEKSENFHEDVDLINMYDIRVEQVQSGSTLLTVYCNDFRCIEYQIRNTELVKSLLENLERLTSEQSSMNVSANNLSSSTHLQGVQEVPCLWYQLSTEYSFRFPQDWSKAESHWLQGKTSLRVTHCNDGFHMCSSLPPSFITLKYYLTDSTLIDVISRQLKNHRVPIVCYCRQMVDAITKKELHGCNMLIRSVTLTETVSNIFIQAISPLRVIDVNALLPSLVTVVTAYTKLREACFLYSSTNHFLCRIGKWLKIVSKVLSVVKDLYKIVQNEASLVIMEDTDRHWNPILSCLIQIMLDPSRRTIKGFESLISKEWIYLCGVSNKPNHILFTLFLDCVWQLKYQNASEFEFTSLYLIHLFDLLFTPEVATKINTIQENENAASGTLRRGDTKNGLTLRQLTVDQMMFIYNPFYVKESSRRLKLRSDILGLELWRPLFLRWHPLTNHIEYYNQFNPAEFIYFNSLLLSLFKYNVKELVTNEEQEHHL</sequence>
<dbReference type="VEuPathDB" id="VectorBase:LDEU005624"/>
<dbReference type="GO" id="GO:0016020">
    <property type="term" value="C:membrane"/>
    <property type="evidence" value="ECO:0007669"/>
    <property type="project" value="TreeGrafter"/>
</dbReference>
<dbReference type="AlphaFoldDB" id="A0A443SFX6"/>
<keyword evidence="4" id="KW-1185">Reference proteome</keyword>
<dbReference type="InterPro" id="IPR029021">
    <property type="entry name" value="Prot-tyrosine_phosphatase-like"/>
</dbReference>
<evidence type="ECO:0000256" key="1">
    <source>
        <dbReference type="ARBA" id="ARBA00007471"/>
    </source>
</evidence>
<feature type="domain" description="Myotubularin phosphatase" evidence="2">
    <location>
        <begin position="223"/>
        <end position="563"/>
    </location>
</feature>
<dbReference type="SUPFAM" id="SSF52799">
    <property type="entry name" value="(Phosphotyrosine protein) phosphatases II"/>
    <property type="match status" value="1"/>
</dbReference>
<organism evidence="3 4">
    <name type="scientific">Leptotrombidium deliense</name>
    <dbReference type="NCBI Taxonomy" id="299467"/>
    <lineage>
        <taxon>Eukaryota</taxon>
        <taxon>Metazoa</taxon>
        <taxon>Ecdysozoa</taxon>
        <taxon>Arthropoda</taxon>
        <taxon>Chelicerata</taxon>
        <taxon>Arachnida</taxon>
        <taxon>Acari</taxon>
        <taxon>Acariformes</taxon>
        <taxon>Trombidiformes</taxon>
        <taxon>Prostigmata</taxon>
        <taxon>Anystina</taxon>
        <taxon>Parasitengona</taxon>
        <taxon>Trombiculoidea</taxon>
        <taxon>Trombiculidae</taxon>
        <taxon>Leptotrombidium</taxon>
    </lineage>
</organism>
<protein>
    <submittedName>
        <fullName evidence="3">Myotubularin-related protein 11-like protein</fullName>
    </submittedName>
</protein>
<evidence type="ECO:0000313" key="3">
    <source>
        <dbReference type="EMBL" id="RWS26416.1"/>
    </source>
</evidence>
<accession>A0A443SFX6</accession>
<proteinExistence type="inferred from homology"/>
<evidence type="ECO:0000313" key="4">
    <source>
        <dbReference type="Proteomes" id="UP000288716"/>
    </source>
</evidence>
<dbReference type="Proteomes" id="UP000288716">
    <property type="component" value="Unassembled WGS sequence"/>
</dbReference>
<name>A0A443SFX6_9ACAR</name>
<dbReference type="PANTHER" id="PTHR10807:SF110">
    <property type="entry name" value="FI17948P1"/>
    <property type="match status" value="1"/>
</dbReference>
<dbReference type="PROSITE" id="PS51339">
    <property type="entry name" value="PPASE_MYOTUBULARIN"/>
    <property type="match status" value="1"/>
</dbReference>
<dbReference type="PANTHER" id="PTHR10807">
    <property type="entry name" value="MYOTUBULARIN-RELATED"/>
    <property type="match status" value="1"/>
</dbReference>
<dbReference type="STRING" id="299467.A0A443SFX6"/>
<dbReference type="EMBL" id="NCKV01002780">
    <property type="protein sequence ID" value="RWS26416.1"/>
    <property type="molecule type" value="Genomic_DNA"/>
</dbReference>
<gene>
    <name evidence="3" type="ORF">B4U80_12979</name>
</gene>
<dbReference type="OrthoDB" id="271628at2759"/>
<dbReference type="GO" id="GO:0005737">
    <property type="term" value="C:cytoplasm"/>
    <property type="evidence" value="ECO:0007669"/>
    <property type="project" value="TreeGrafter"/>
</dbReference>
<dbReference type="InterPro" id="IPR030564">
    <property type="entry name" value="Myotubularin"/>
</dbReference>